<proteinExistence type="inferred from homology"/>
<dbReference type="InterPro" id="IPR020084">
    <property type="entry name" value="NUDIX_hydrolase_CS"/>
</dbReference>
<dbReference type="Gene3D" id="3.90.79.10">
    <property type="entry name" value="Nucleoside Triphosphate Pyrophosphohydrolase"/>
    <property type="match status" value="1"/>
</dbReference>
<accession>A0ABS7C2S1</accession>
<dbReference type="Proteomes" id="UP001519887">
    <property type="component" value="Unassembled WGS sequence"/>
</dbReference>
<dbReference type="PROSITE" id="PS51462">
    <property type="entry name" value="NUDIX"/>
    <property type="match status" value="1"/>
</dbReference>
<sequence>MNQRCRNRQFIGQRRHPYFVREGGAIRIEANEWNHPVENNHGTNRRRAYLSGLPTLSGWIDWDIVKSRFTVESPTDESLISNISIIPTVGNRYVMIQSDNGRWELPGGTLEPNEHYREALRREVQEELGANLLDYEIFGHFKCRSFAENPFRAHIPHPHFIRLVGYGEVELVGKPLNPPDAEQIAVVDVVEIEEAVRRLEASDRHDIAELYKLAHLIRSDAPE</sequence>
<dbReference type="InterPro" id="IPR020476">
    <property type="entry name" value="Nudix_hydrolase"/>
</dbReference>
<keyword evidence="6" id="KW-1185">Reference proteome</keyword>
<reference evidence="5 6" key="1">
    <citation type="submission" date="2021-07" db="EMBL/GenBank/DDBJ databases">
        <title>Paenibacillus radiodurans sp. nov., isolated from the southeastern edge of Tengger Desert.</title>
        <authorList>
            <person name="Zhang G."/>
        </authorList>
    </citation>
    <scope>NUCLEOTIDE SEQUENCE [LARGE SCALE GENOMIC DNA]</scope>
    <source>
        <strain evidence="5 6">CCM 7311</strain>
    </source>
</reference>
<comment type="similarity">
    <text evidence="1 3">Belongs to the Nudix hydrolase family.</text>
</comment>
<dbReference type="PRINTS" id="PR00502">
    <property type="entry name" value="NUDIXFAMILY"/>
</dbReference>
<dbReference type="InterPro" id="IPR000086">
    <property type="entry name" value="NUDIX_hydrolase_dom"/>
</dbReference>
<evidence type="ECO:0000256" key="1">
    <source>
        <dbReference type="ARBA" id="ARBA00005582"/>
    </source>
</evidence>
<dbReference type="PROSITE" id="PS00893">
    <property type="entry name" value="NUDIX_BOX"/>
    <property type="match status" value="1"/>
</dbReference>
<evidence type="ECO:0000256" key="3">
    <source>
        <dbReference type="RuleBase" id="RU003476"/>
    </source>
</evidence>
<dbReference type="PANTHER" id="PTHR43736">
    <property type="entry name" value="ADP-RIBOSE PYROPHOSPHATASE"/>
    <property type="match status" value="1"/>
</dbReference>
<evidence type="ECO:0000313" key="5">
    <source>
        <dbReference type="EMBL" id="MBW7455169.1"/>
    </source>
</evidence>
<comment type="caution">
    <text evidence="5">The sequence shown here is derived from an EMBL/GenBank/DDBJ whole genome shotgun (WGS) entry which is preliminary data.</text>
</comment>
<dbReference type="Pfam" id="PF00293">
    <property type="entry name" value="NUDIX"/>
    <property type="match status" value="1"/>
</dbReference>
<dbReference type="SUPFAM" id="SSF55811">
    <property type="entry name" value="Nudix"/>
    <property type="match status" value="1"/>
</dbReference>
<dbReference type="EMBL" id="JAHZIK010000314">
    <property type="protein sequence ID" value="MBW7455169.1"/>
    <property type="molecule type" value="Genomic_DNA"/>
</dbReference>
<organism evidence="5 6">
    <name type="scientific">Paenibacillus sepulcri</name>
    <dbReference type="NCBI Taxonomy" id="359917"/>
    <lineage>
        <taxon>Bacteria</taxon>
        <taxon>Bacillati</taxon>
        <taxon>Bacillota</taxon>
        <taxon>Bacilli</taxon>
        <taxon>Bacillales</taxon>
        <taxon>Paenibacillaceae</taxon>
        <taxon>Paenibacillus</taxon>
    </lineage>
</organism>
<dbReference type="GO" id="GO:0016787">
    <property type="term" value="F:hydrolase activity"/>
    <property type="evidence" value="ECO:0007669"/>
    <property type="project" value="UniProtKB-KW"/>
</dbReference>
<evidence type="ECO:0000259" key="4">
    <source>
        <dbReference type="PROSITE" id="PS51462"/>
    </source>
</evidence>
<dbReference type="InterPro" id="IPR015797">
    <property type="entry name" value="NUDIX_hydrolase-like_dom_sf"/>
</dbReference>
<feature type="domain" description="Nudix hydrolase" evidence="4">
    <location>
        <begin position="78"/>
        <end position="212"/>
    </location>
</feature>
<keyword evidence="2 3" id="KW-0378">Hydrolase</keyword>
<name>A0ABS7C2S1_9BACL</name>
<protein>
    <submittedName>
        <fullName evidence="5">NUDIX hydrolase</fullName>
    </submittedName>
</protein>
<evidence type="ECO:0000313" key="6">
    <source>
        <dbReference type="Proteomes" id="UP001519887"/>
    </source>
</evidence>
<dbReference type="PANTHER" id="PTHR43736:SF1">
    <property type="entry name" value="DIHYDRONEOPTERIN TRIPHOSPHATE DIPHOSPHATASE"/>
    <property type="match status" value="1"/>
</dbReference>
<gene>
    <name evidence="5" type="ORF">K0U00_14115</name>
</gene>
<dbReference type="CDD" id="cd02883">
    <property type="entry name" value="NUDIX_Hydrolase"/>
    <property type="match status" value="1"/>
</dbReference>
<evidence type="ECO:0000256" key="2">
    <source>
        <dbReference type="ARBA" id="ARBA00022801"/>
    </source>
</evidence>